<dbReference type="SUPFAM" id="SSF55347">
    <property type="entry name" value="Glyceraldehyde-3-phosphate dehydrogenase-like, C-terminal domain"/>
    <property type="match status" value="1"/>
</dbReference>
<protein>
    <submittedName>
        <fullName evidence="4">DUF108 domain-containing protein</fullName>
    </submittedName>
</protein>
<evidence type="ECO:0000256" key="1">
    <source>
        <dbReference type="ARBA" id="ARBA00008331"/>
    </source>
</evidence>
<dbReference type="InterPro" id="IPR002811">
    <property type="entry name" value="Asp_DH"/>
</dbReference>
<sequence length="251" mass="27155">MKRIGFLGCGKIGQALLKHIKELDGVDVAFVQDPVYTKAAGDTFPVVTKGDKDLYATADLIIECANASVLKEWGVTMLQATDVLTFSVTAFSDPSFWDTMVQCKQTSGHHLYIPHGAILGLDGIFDGRAMWTAIKIVTTKSPKSLGRTDTERTVLYDGPTRKACELFPRNVNVHASVALAGIGFDRTESVIIVDPAVETNAHHIYLDSDSTHMELIISSVAKGAVSGAYTPQSACGSLDRVLQHTRDVLFV</sequence>
<gene>
    <name evidence="4" type="ORF">H8J70_08985</name>
</gene>
<dbReference type="Pfam" id="PF01958">
    <property type="entry name" value="Asp_DH_C"/>
    <property type="match status" value="1"/>
</dbReference>
<feature type="domain" description="Aspartate dehydrogenase" evidence="2">
    <location>
        <begin position="150"/>
        <end position="232"/>
    </location>
</feature>
<dbReference type="Proteomes" id="UP000606870">
    <property type="component" value="Unassembled WGS sequence"/>
</dbReference>
<accession>A0ABR6VL35</accession>
<dbReference type="RefSeq" id="WP_186503705.1">
    <property type="nucleotide sequence ID" value="NZ_JACOGK010000026.1"/>
</dbReference>
<evidence type="ECO:0000259" key="2">
    <source>
        <dbReference type="Pfam" id="PF01958"/>
    </source>
</evidence>
<organism evidence="4 5">
    <name type="scientific">Megasphaera hominis</name>
    <dbReference type="NCBI Taxonomy" id="159836"/>
    <lineage>
        <taxon>Bacteria</taxon>
        <taxon>Bacillati</taxon>
        <taxon>Bacillota</taxon>
        <taxon>Negativicutes</taxon>
        <taxon>Veillonellales</taxon>
        <taxon>Veillonellaceae</taxon>
        <taxon>Megasphaera</taxon>
    </lineage>
</organism>
<evidence type="ECO:0000259" key="3">
    <source>
        <dbReference type="Pfam" id="PF03447"/>
    </source>
</evidence>
<dbReference type="EMBL" id="JACOGK010000026">
    <property type="protein sequence ID" value="MBC3537384.1"/>
    <property type="molecule type" value="Genomic_DNA"/>
</dbReference>
<dbReference type="InterPro" id="IPR005106">
    <property type="entry name" value="Asp/hSer_DH_NAD-bd"/>
</dbReference>
<name>A0ABR6VL35_9FIRM</name>
<keyword evidence="5" id="KW-1185">Reference proteome</keyword>
<evidence type="ECO:0000313" key="5">
    <source>
        <dbReference type="Proteomes" id="UP000606870"/>
    </source>
</evidence>
<comment type="caution">
    <text evidence="4">The sequence shown here is derived from an EMBL/GenBank/DDBJ whole genome shotgun (WGS) entry which is preliminary data.</text>
</comment>
<dbReference type="PANTHER" id="PTHR31873:SF6">
    <property type="entry name" value="ASPARTATE DEHYDROGENASE DOMAIN-CONTAINING PROTEIN"/>
    <property type="match status" value="1"/>
</dbReference>
<dbReference type="Pfam" id="PF03447">
    <property type="entry name" value="NAD_binding_3"/>
    <property type="match status" value="1"/>
</dbReference>
<feature type="domain" description="Aspartate/homoserine dehydrogenase NAD-binding" evidence="3">
    <location>
        <begin position="8"/>
        <end position="114"/>
    </location>
</feature>
<dbReference type="Gene3D" id="3.30.360.10">
    <property type="entry name" value="Dihydrodipicolinate Reductase, domain 2"/>
    <property type="match status" value="1"/>
</dbReference>
<evidence type="ECO:0000313" key="4">
    <source>
        <dbReference type="EMBL" id="MBC3537384.1"/>
    </source>
</evidence>
<dbReference type="SUPFAM" id="SSF51735">
    <property type="entry name" value="NAD(P)-binding Rossmann-fold domains"/>
    <property type="match status" value="1"/>
</dbReference>
<dbReference type="PANTHER" id="PTHR31873">
    <property type="entry name" value="L-ASPARTATE DEHYDROGENASE-RELATED"/>
    <property type="match status" value="1"/>
</dbReference>
<reference evidence="4 5" key="1">
    <citation type="submission" date="2020-08" db="EMBL/GenBank/DDBJ databases">
        <authorList>
            <person name="Liu C."/>
            <person name="Sun Q."/>
        </authorList>
    </citation>
    <scope>NUCLEOTIDE SEQUENCE [LARGE SCALE GENOMIC DNA]</scope>
    <source>
        <strain evidence="4 5">NSJ-59</strain>
    </source>
</reference>
<comment type="similarity">
    <text evidence="1">Belongs to the L-aspartate dehydrogenase family.</text>
</comment>
<dbReference type="Gene3D" id="3.40.50.720">
    <property type="entry name" value="NAD(P)-binding Rossmann-like Domain"/>
    <property type="match status" value="1"/>
</dbReference>
<dbReference type="InterPro" id="IPR036291">
    <property type="entry name" value="NAD(P)-bd_dom_sf"/>
</dbReference>
<proteinExistence type="inferred from homology"/>